<dbReference type="EMBL" id="AMCI01002978">
    <property type="protein sequence ID" value="EJX01392.1"/>
    <property type="molecule type" value="Genomic_DNA"/>
</dbReference>
<feature type="compositionally biased region" description="Basic and acidic residues" evidence="1">
    <location>
        <begin position="1"/>
        <end position="17"/>
    </location>
</feature>
<name>J9G2E1_9ZZZZ</name>
<feature type="region of interest" description="Disordered" evidence="1">
    <location>
        <begin position="1"/>
        <end position="55"/>
    </location>
</feature>
<organism evidence="2">
    <name type="scientific">gut metagenome</name>
    <dbReference type="NCBI Taxonomy" id="749906"/>
    <lineage>
        <taxon>unclassified sequences</taxon>
        <taxon>metagenomes</taxon>
        <taxon>organismal metagenomes</taxon>
    </lineage>
</organism>
<reference evidence="2" key="1">
    <citation type="journal article" date="2012" name="PLoS ONE">
        <title>Gene sets for utilization of primary and secondary nutrition supplies in the distal gut of endangered iberian lynx.</title>
        <authorList>
            <person name="Alcaide M."/>
            <person name="Messina E."/>
            <person name="Richter M."/>
            <person name="Bargiela R."/>
            <person name="Peplies J."/>
            <person name="Huws S.A."/>
            <person name="Newbold C.J."/>
            <person name="Golyshin P.N."/>
            <person name="Simon M.A."/>
            <person name="Lopez G."/>
            <person name="Yakimov M.M."/>
            <person name="Ferrer M."/>
        </authorList>
    </citation>
    <scope>NUCLEOTIDE SEQUENCE</scope>
</reference>
<evidence type="ECO:0000313" key="2">
    <source>
        <dbReference type="EMBL" id="EJX01392.1"/>
    </source>
</evidence>
<feature type="compositionally biased region" description="Basic and acidic residues" evidence="1">
    <location>
        <begin position="25"/>
        <end position="55"/>
    </location>
</feature>
<dbReference type="AlphaFoldDB" id="J9G2E1"/>
<evidence type="ECO:0000256" key="1">
    <source>
        <dbReference type="SAM" id="MobiDB-lite"/>
    </source>
</evidence>
<comment type="caution">
    <text evidence="2">The sequence shown here is derived from an EMBL/GenBank/DDBJ whole genome shotgun (WGS) entry which is preliminary data.</text>
</comment>
<sequence length="55" mass="6252">GSCGRVDRLALWRDNAPDSHGQQEQPREDESRERAEHLGRAEREGEAGESHEVVR</sequence>
<proteinExistence type="predicted"/>
<protein>
    <submittedName>
        <fullName evidence="2">Uncharacterized protein</fullName>
    </submittedName>
</protein>
<gene>
    <name evidence="2" type="ORF">EVA_10503</name>
</gene>
<accession>J9G2E1</accession>
<feature type="non-terminal residue" evidence="2">
    <location>
        <position position="1"/>
    </location>
</feature>